<feature type="compositionally biased region" description="Basic and acidic residues" evidence="5">
    <location>
        <begin position="100"/>
        <end position="114"/>
    </location>
</feature>
<dbReference type="PROSITE" id="PS51385">
    <property type="entry name" value="YJEF_N"/>
    <property type="match status" value="1"/>
</dbReference>
<keyword evidence="10" id="KW-1185">Reference proteome</keyword>
<dbReference type="Gene3D" id="3.40.50.10260">
    <property type="entry name" value="YjeF N-terminal domain"/>
    <property type="match status" value="1"/>
</dbReference>
<dbReference type="Pfam" id="PF12701">
    <property type="entry name" value="LSM14"/>
    <property type="match status" value="1"/>
</dbReference>
<accession>A0AAN8SAJ3</accession>
<gene>
    <name evidence="9" type="ORF">RUM43_004105</name>
    <name evidence="8" type="ORF">RUM44_011401</name>
</gene>
<feature type="domain" description="DFDF" evidence="7">
    <location>
        <begin position="145"/>
        <end position="181"/>
    </location>
</feature>
<dbReference type="PANTHER" id="PTHR13612:SF0">
    <property type="entry name" value="ENHANCER OF MRNA-DECAPPING PROTEIN 3"/>
    <property type="match status" value="1"/>
</dbReference>
<sequence>MEQFIGKFISLNCDEPLGVFQGQIVHVDSCLQKITLEKAFQNGYPYHSRQVTISAKDIKSLEMIEASNDASNSSATNIKKPVAKKVNHLLSDKQSSVKESTSKESPRKNTEETSSKSNNCSDIGRVLNKRDKQRQKWLMRDEEAFGSPVDHHMPADFDFEKNLALFNKKAFYEEINASKPDVVRNTDKKGARYRCDENILSSKPPVYKQLIVPQPDSIEYVTDSGLIVPSVTPDLHKKILAVAERFGLSFERQSEIIGRACTEMAVLLLGGARRLNPQNQHQCPNVAVLCGSNRTGSQGVNCARQLASQGVRTIVYIQDPVDLTTEMTHELALYRMTSNKVTTNVQDLCASSVDLIILALLDSKSTVKDVVMPAARWANENRAQVLALDPPRNGTPGVTAKYSLAPALPLAYNSCNGKIYLCNINIPVQVFKDVGISEYVSPFGPKFFMALHPNDTCPR</sequence>
<dbReference type="Pfam" id="PF09532">
    <property type="entry name" value="FDF"/>
    <property type="match status" value="1"/>
</dbReference>
<dbReference type="EMBL" id="JAWJWE010000002">
    <property type="protein sequence ID" value="KAK6642603.1"/>
    <property type="molecule type" value="Genomic_DNA"/>
</dbReference>
<evidence type="ECO:0000256" key="1">
    <source>
        <dbReference type="ARBA" id="ARBA00004201"/>
    </source>
</evidence>
<dbReference type="Proteomes" id="UP001359485">
    <property type="component" value="Unassembled WGS sequence"/>
</dbReference>
<dbReference type="PANTHER" id="PTHR13612">
    <property type="entry name" value="ENHANCER OF MRNA-DECAPPING PROTEIN 3"/>
    <property type="match status" value="1"/>
</dbReference>
<dbReference type="InterPro" id="IPR004443">
    <property type="entry name" value="YjeF_N_dom"/>
</dbReference>
<dbReference type="GO" id="GO:0000932">
    <property type="term" value="C:P-body"/>
    <property type="evidence" value="ECO:0007669"/>
    <property type="project" value="UniProtKB-SubCell"/>
</dbReference>
<proteinExistence type="inferred from homology"/>
<evidence type="ECO:0000313" key="9">
    <source>
        <dbReference type="EMBL" id="KAK6642603.1"/>
    </source>
</evidence>
<evidence type="ECO:0000259" key="6">
    <source>
        <dbReference type="PROSITE" id="PS51385"/>
    </source>
</evidence>
<evidence type="ECO:0000313" key="10">
    <source>
        <dbReference type="Proteomes" id="UP001359485"/>
    </source>
</evidence>
<organism evidence="9 11">
    <name type="scientific">Polyplax serrata</name>
    <name type="common">Common mouse louse</name>
    <dbReference type="NCBI Taxonomy" id="468196"/>
    <lineage>
        <taxon>Eukaryota</taxon>
        <taxon>Metazoa</taxon>
        <taxon>Ecdysozoa</taxon>
        <taxon>Arthropoda</taxon>
        <taxon>Hexapoda</taxon>
        <taxon>Insecta</taxon>
        <taxon>Pterygota</taxon>
        <taxon>Neoptera</taxon>
        <taxon>Paraneoptera</taxon>
        <taxon>Psocodea</taxon>
        <taxon>Troctomorpha</taxon>
        <taxon>Phthiraptera</taxon>
        <taxon>Anoplura</taxon>
        <taxon>Polyplacidae</taxon>
        <taxon>Polyplax</taxon>
    </lineage>
</organism>
<reference evidence="9 11" key="1">
    <citation type="submission" date="2023-10" db="EMBL/GenBank/DDBJ databases">
        <title>Genomes of two closely related lineages of the louse Polyplax serrata with different host specificities.</title>
        <authorList>
            <person name="Martinu J."/>
            <person name="Tarabai H."/>
            <person name="Stefka J."/>
            <person name="Hypsa V."/>
        </authorList>
    </citation>
    <scope>NUCLEOTIDE SEQUENCE [LARGE SCALE GENOMIC DNA]</scope>
    <source>
        <strain evidence="8">98ZLc_SE</strain>
        <strain evidence="9">HR10_N</strain>
    </source>
</reference>
<evidence type="ECO:0000313" key="11">
    <source>
        <dbReference type="Proteomes" id="UP001372834"/>
    </source>
</evidence>
<evidence type="ECO:0000256" key="5">
    <source>
        <dbReference type="SAM" id="MobiDB-lite"/>
    </source>
</evidence>
<keyword evidence="4" id="KW-0963">Cytoplasm</keyword>
<dbReference type="SMART" id="SM01271">
    <property type="entry name" value="LSM14"/>
    <property type="match status" value="1"/>
</dbReference>
<dbReference type="PROSITE" id="PS51512">
    <property type="entry name" value="DFDF"/>
    <property type="match status" value="1"/>
</dbReference>
<dbReference type="InterPro" id="IPR034107">
    <property type="entry name" value="Lsm16_N"/>
</dbReference>
<dbReference type="CDD" id="cd01737">
    <property type="entry name" value="LSm16_N"/>
    <property type="match status" value="1"/>
</dbReference>
<protein>
    <recommendedName>
        <fullName evidence="3">Enhancer of mRNA-decapping protein 3</fullName>
    </recommendedName>
</protein>
<evidence type="ECO:0000259" key="7">
    <source>
        <dbReference type="PROSITE" id="PS51512"/>
    </source>
</evidence>
<comment type="similarity">
    <text evidence="2">Belongs to the EDC3 family.</text>
</comment>
<evidence type="ECO:0000256" key="3">
    <source>
        <dbReference type="ARBA" id="ARBA00015797"/>
    </source>
</evidence>
<dbReference type="SUPFAM" id="SSF64153">
    <property type="entry name" value="YjeF N-terminal domain-like"/>
    <property type="match status" value="1"/>
</dbReference>
<feature type="domain" description="YjeF N-terminal" evidence="6">
    <location>
        <begin position="235"/>
        <end position="432"/>
    </location>
</feature>
<evidence type="ECO:0000313" key="8">
    <source>
        <dbReference type="EMBL" id="KAK6624542.1"/>
    </source>
</evidence>
<dbReference type="InterPro" id="IPR025762">
    <property type="entry name" value="DFDF"/>
</dbReference>
<comment type="subcellular location">
    <subcellularLocation>
        <location evidence="1">Cytoplasm</location>
        <location evidence="1">P-body</location>
    </subcellularLocation>
</comment>
<dbReference type="EMBL" id="JAWJWF010000046">
    <property type="protein sequence ID" value="KAK6624542.1"/>
    <property type="molecule type" value="Genomic_DNA"/>
</dbReference>
<dbReference type="InterPro" id="IPR025609">
    <property type="entry name" value="Lsm14-like_N"/>
</dbReference>
<dbReference type="GO" id="GO:0033962">
    <property type="term" value="P:P-body assembly"/>
    <property type="evidence" value="ECO:0007669"/>
    <property type="project" value="TreeGrafter"/>
</dbReference>
<evidence type="ECO:0000256" key="2">
    <source>
        <dbReference type="ARBA" id="ARBA00006610"/>
    </source>
</evidence>
<dbReference type="Proteomes" id="UP001372834">
    <property type="component" value="Unassembled WGS sequence"/>
</dbReference>
<comment type="caution">
    <text evidence="9">The sequence shown here is derived from an EMBL/GenBank/DDBJ whole genome shotgun (WGS) entry which is preliminary data.</text>
</comment>
<dbReference type="InterPro" id="IPR036652">
    <property type="entry name" value="YjeF_N_dom_sf"/>
</dbReference>
<dbReference type="GO" id="GO:0031087">
    <property type="term" value="P:deadenylation-independent decapping of nuclear-transcribed mRNA"/>
    <property type="evidence" value="ECO:0007669"/>
    <property type="project" value="InterPro"/>
</dbReference>
<feature type="region of interest" description="Disordered" evidence="5">
    <location>
        <begin position="89"/>
        <end position="126"/>
    </location>
</feature>
<dbReference type="AlphaFoldDB" id="A0AAN8SAJ3"/>
<evidence type="ECO:0000256" key="4">
    <source>
        <dbReference type="ARBA" id="ARBA00022490"/>
    </source>
</evidence>
<dbReference type="SMART" id="SM01199">
    <property type="entry name" value="FDF"/>
    <property type="match status" value="1"/>
</dbReference>
<dbReference type="Gene3D" id="2.30.30.100">
    <property type="match status" value="1"/>
</dbReference>
<name>A0AAN8SAJ3_POLSC</name>
<dbReference type="InterPro" id="IPR019050">
    <property type="entry name" value="FDF_dom"/>
</dbReference>
<dbReference type="GO" id="GO:0003729">
    <property type="term" value="F:mRNA binding"/>
    <property type="evidence" value="ECO:0007669"/>
    <property type="project" value="InterPro"/>
</dbReference>
<dbReference type="Pfam" id="PF03853">
    <property type="entry name" value="YjeF_N"/>
    <property type="match status" value="1"/>
</dbReference>